<evidence type="ECO:0000256" key="1">
    <source>
        <dbReference type="SAM" id="Phobius"/>
    </source>
</evidence>
<dbReference type="PANTHER" id="PTHR31549">
    <property type="entry name" value="PROTEIN, PUTATIVE (DUF247)-RELATED-RELATED"/>
    <property type="match status" value="1"/>
</dbReference>
<dbReference type="Pfam" id="PF03140">
    <property type="entry name" value="DUF247"/>
    <property type="match status" value="1"/>
</dbReference>
<evidence type="ECO:0000313" key="3">
    <source>
        <dbReference type="Proteomes" id="UP001497457"/>
    </source>
</evidence>
<reference evidence="2" key="1">
    <citation type="submission" date="2024-10" db="EMBL/GenBank/DDBJ databases">
        <authorList>
            <person name="Ryan C."/>
        </authorList>
    </citation>
    <scope>NUCLEOTIDE SEQUENCE [LARGE SCALE GENOMIC DNA]</scope>
</reference>
<dbReference type="InterPro" id="IPR004158">
    <property type="entry name" value="DUF247_pln"/>
</dbReference>
<keyword evidence="3" id="KW-1185">Reference proteome</keyword>
<protein>
    <submittedName>
        <fullName evidence="2">Uncharacterized protein</fullName>
    </submittedName>
</protein>
<keyword evidence="1" id="KW-1133">Transmembrane helix</keyword>
<dbReference type="PANTHER" id="PTHR31549:SF244">
    <property type="entry name" value="OS08G0121500 PROTEIN"/>
    <property type="match status" value="1"/>
</dbReference>
<proteinExistence type="predicted"/>
<dbReference type="AlphaFoldDB" id="A0ABC8VXJ0"/>
<dbReference type="EMBL" id="OZ075121">
    <property type="protein sequence ID" value="CAL4898733.1"/>
    <property type="molecule type" value="Genomic_DNA"/>
</dbReference>
<feature type="transmembrane region" description="Helical" evidence="1">
    <location>
        <begin position="426"/>
        <end position="446"/>
    </location>
</feature>
<accession>A0ABC8VXJ0</accession>
<gene>
    <name evidence="2" type="ORF">URODEC1_LOCUS7890</name>
</gene>
<organism evidence="2 3">
    <name type="scientific">Urochloa decumbens</name>
    <dbReference type="NCBI Taxonomy" id="240449"/>
    <lineage>
        <taxon>Eukaryota</taxon>
        <taxon>Viridiplantae</taxon>
        <taxon>Streptophyta</taxon>
        <taxon>Embryophyta</taxon>
        <taxon>Tracheophyta</taxon>
        <taxon>Spermatophyta</taxon>
        <taxon>Magnoliopsida</taxon>
        <taxon>Liliopsida</taxon>
        <taxon>Poales</taxon>
        <taxon>Poaceae</taxon>
        <taxon>PACMAD clade</taxon>
        <taxon>Panicoideae</taxon>
        <taxon>Panicodae</taxon>
        <taxon>Paniceae</taxon>
        <taxon>Melinidinae</taxon>
        <taxon>Urochloa</taxon>
    </lineage>
</organism>
<keyword evidence="1" id="KW-0472">Membrane</keyword>
<keyword evidence="1" id="KW-0812">Transmembrane</keyword>
<dbReference type="Proteomes" id="UP001497457">
    <property type="component" value="Chromosome 11b"/>
</dbReference>
<evidence type="ECO:0000313" key="2">
    <source>
        <dbReference type="EMBL" id="CAL4898733.1"/>
    </source>
</evidence>
<name>A0ABC8VXJ0_9POAL</name>
<sequence>MYRHDPEAGLLYREQMDRPLIIPKVPQSVRGGLEKRYFVPDVVSIGPYHHHSEEEKHLAEMEKVKETVAHEFCQHSALAVAVAGQASEAATTVVARLMEAVTRILPDARGCYADARFGNDKQLAYMMVVDGCFLLAVMAVLTRSYPEGLDHWWWTHGRMLRIMKDILLFENQIPWIVLRALMALLQPVPVDAFVDRILDYFDIGVHNRRSDGAQPPPSHPPLEWERLNPVHLLDLVHQRHLGLGSRVPVPADPIRYCDYARPFAHFTSAVELAEAGIHLHGSGTCRVTDVRVEPAMPAKAMFRLHLYIGRLVLPQLALSWLPRCWLINMVALECVTDRFNHSGVSSYLAILGSLVRAERDVEELRSRRILFSTMSDRRTVEFFEGLLDPLPRQDLYLRTLDDIVQLRARRSTRSNIHTVYYRNRSIIFAAAPLLSLLVAIIGIAVTNSIKHK</sequence>